<dbReference type="AlphaFoldDB" id="A0A3D9UP50"/>
<dbReference type="Gene3D" id="3.40.50.1820">
    <property type="entry name" value="alpha/beta hydrolase"/>
    <property type="match status" value="1"/>
</dbReference>
<organism evidence="1 2">
    <name type="scientific">Calidifontibacter indicus</name>
    <dbReference type="NCBI Taxonomy" id="419650"/>
    <lineage>
        <taxon>Bacteria</taxon>
        <taxon>Bacillati</taxon>
        <taxon>Actinomycetota</taxon>
        <taxon>Actinomycetes</taxon>
        <taxon>Micrococcales</taxon>
        <taxon>Dermacoccaceae</taxon>
        <taxon>Calidifontibacter</taxon>
    </lineage>
</organism>
<evidence type="ECO:0000313" key="1">
    <source>
        <dbReference type="EMBL" id="REF30203.1"/>
    </source>
</evidence>
<dbReference type="Proteomes" id="UP000256253">
    <property type="component" value="Unassembled WGS sequence"/>
</dbReference>
<evidence type="ECO:0000313" key="2">
    <source>
        <dbReference type="Proteomes" id="UP000256253"/>
    </source>
</evidence>
<proteinExistence type="predicted"/>
<sequence length="283" mass="31054">MAGRTNRVDPVKALDASVVARAAQAPGRWWLAAEVPRVALGWQLMASATPLLPTTASGDGHPVLVLPGLGAGDLSTLALRNFLRLRGWRPYGWHLGRNVGPTAAVRAELPATIQRIARRNRAKVSIIGWSLGGIYARELAHLHPDCVRRVITLASPYRLQHHRQTHAGGMFAHFAHLHAPKEEEIPTVTGRSAYPVPVPATSIYSREDGIVAWQHCLEPATGLSENIRVRSGHLSIGFDPYVFHAVADRLALPEDVLEPYRPPLHLRPFFPRPDTLLGDEHVA</sequence>
<name>A0A3D9UP50_9MICO</name>
<keyword evidence="2" id="KW-1185">Reference proteome</keyword>
<dbReference type="SUPFAM" id="SSF53474">
    <property type="entry name" value="alpha/beta-Hydrolases"/>
    <property type="match status" value="1"/>
</dbReference>
<dbReference type="OrthoDB" id="345573at2"/>
<evidence type="ECO:0008006" key="3">
    <source>
        <dbReference type="Google" id="ProtNLM"/>
    </source>
</evidence>
<comment type="caution">
    <text evidence="1">The sequence shown here is derived from an EMBL/GenBank/DDBJ whole genome shotgun (WGS) entry which is preliminary data.</text>
</comment>
<gene>
    <name evidence="1" type="ORF">DFJ65_1197</name>
</gene>
<protein>
    <recommendedName>
        <fullName evidence="3">Alpha/beta hydrolase family protein</fullName>
    </recommendedName>
</protein>
<dbReference type="RefSeq" id="WP_115922222.1">
    <property type="nucleotide sequence ID" value="NZ_QTUA01000001.1"/>
</dbReference>
<dbReference type="InterPro" id="IPR029058">
    <property type="entry name" value="AB_hydrolase_fold"/>
</dbReference>
<reference evidence="1 2" key="1">
    <citation type="submission" date="2018-08" db="EMBL/GenBank/DDBJ databases">
        <title>Sequencing the genomes of 1000 actinobacteria strains.</title>
        <authorList>
            <person name="Klenk H.-P."/>
        </authorList>
    </citation>
    <scope>NUCLEOTIDE SEQUENCE [LARGE SCALE GENOMIC DNA]</scope>
    <source>
        <strain evidence="1 2">DSM 22967</strain>
    </source>
</reference>
<accession>A0A3D9UP50</accession>
<dbReference type="EMBL" id="QTUA01000001">
    <property type="protein sequence ID" value="REF30203.1"/>
    <property type="molecule type" value="Genomic_DNA"/>
</dbReference>